<evidence type="ECO:0000256" key="2">
    <source>
        <dbReference type="ARBA" id="ARBA00022989"/>
    </source>
</evidence>
<dbReference type="AlphaFoldDB" id="A0A6I1E5W8"/>
<keyword evidence="2" id="KW-1133">Transmembrane helix</keyword>
<dbReference type="InterPro" id="IPR002126">
    <property type="entry name" value="Cadherin-like_dom"/>
</dbReference>
<dbReference type="Gene3D" id="2.60.40.60">
    <property type="entry name" value="Cadherins"/>
    <property type="match status" value="2"/>
</dbReference>
<dbReference type="PROSITE" id="PS51257">
    <property type="entry name" value="PROKAR_LIPOPROTEIN"/>
    <property type="match status" value="1"/>
</dbReference>
<name>A0A6I1E5W8_9FLAO</name>
<dbReference type="InterPro" id="IPR005046">
    <property type="entry name" value="DUF285"/>
</dbReference>
<dbReference type="InterPro" id="IPR015919">
    <property type="entry name" value="Cadherin-like_sf"/>
</dbReference>
<evidence type="ECO:0000313" key="5">
    <source>
        <dbReference type="EMBL" id="KAB7531221.1"/>
    </source>
</evidence>
<dbReference type="GO" id="GO:0005886">
    <property type="term" value="C:plasma membrane"/>
    <property type="evidence" value="ECO:0007669"/>
    <property type="project" value="UniProtKB-SubCell"/>
</dbReference>
<keyword evidence="1" id="KW-0812">Transmembrane</keyword>
<accession>A0A6I1E5W8</accession>
<dbReference type="NCBIfam" id="TIGR02167">
    <property type="entry name" value="Liste_lipo_26"/>
    <property type="match status" value="3"/>
</dbReference>
<dbReference type="CDD" id="cd11304">
    <property type="entry name" value="Cadherin_repeat"/>
    <property type="match status" value="2"/>
</dbReference>
<dbReference type="OrthoDB" id="9813840at2"/>
<keyword evidence="3" id="KW-0732">Signal</keyword>
<feature type="domain" description="Cadherin" evidence="4">
    <location>
        <begin position="134"/>
        <end position="230"/>
    </location>
</feature>
<comment type="caution">
    <text evidence="5">The sequence shown here is derived from an EMBL/GenBank/DDBJ whole genome shotgun (WGS) entry which is preliminary data.</text>
</comment>
<reference evidence="5 6" key="1">
    <citation type="submission" date="2019-10" db="EMBL/GenBank/DDBJ databases">
        <title>Muricauda olearia CL-SS4 JCM15563 genome.</title>
        <authorList>
            <person name="Liu L."/>
        </authorList>
    </citation>
    <scope>NUCLEOTIDE SEQUENCE [LARGE SCALE GENOMIC DNA]</scope>
    <source>
        <strain evidence="5 6">CL-SS4</strain>
    </source>
</reference>
<feature type="chain" id="PRO_5026040815" evidence="3">
    <location>
        <begin position="21"/>
        <end position="575"/>
    </location>
</feature>
<protein>
    <submittedName>
        <fullName evidence="5">BspA family leucine-rich repeat surface protein</fullName>
    </submittedName>
</protein>
<feature type="domain" description="Cadherin" evidence="4">
    <location>
        <begin position="36"/>
        <end position="134"/>
    </location>
</feature>
<evidence type="ECO:0000259" key="4">
    <source>
        <dbReference type="PROSITE" id="PS50268"/>
    </source>
</evidence>
<sequence length="575" mass="62652">MKLKSLLYLCLFVVAVVSCGKEDTPDPPADTNTAPNINAQSFTVSEDKTTIGTVQADDDDGDALQFSIKTNDNGLFAINTQNGALSLAEGKSLDFATAAQHSITVGVDDGELSAEATITINVTEVGTQNLAPEGEQNQSFEVNEGITQSDLVGAIAATDPEEQPLSYEITTNDNDLFVINANGELNLAPGKNLDYETEGSHSITVQVSDGSLTLDVTVTIAVADDNIPMKDEVASFIITWQDDGMDSAYLGLNPDYNTYDFTIDWGDGTKEKYTGSQDNNVIQHHYEVVATYFIAIQGTFPALQMSQLIADNNNKLMSIEQWGSIAWQSMNHAFKDCANMAYNATDVPDLTHVTDMTGIFHHAQNFNGNLGGWNTSTITNMDSMFFNAQSFVGDGLDDWDTQNVTNMQSMFDHAKSFNADISSWDTGQVTTMESMFAEAFSFNQDLSNWDTGEVTNMNYMFVGAFLFNSNIVGWTTHKVQTMSGMFLGASAFDQNLGAWDIGVVTDMTNMFTGSGISPENYSYNLLNWSYQTVQPDVPLGAAGIFYCSVVVFDTAKQTLQDQGWIITDEGPTLCN</sequence>
<dbReference type="Pfam" id="PF03382">
    <property type="entry name" value="DUF285"/>
    <property type="match status" value="1"/>
</dbReference>
<dbReference type="PROSITE" id="PS50268">
    <property type="entry name" value="CADHERIN_2"/>
    <property type="match status" value="2"/>
</dbReference>
<dbReference type="RefSeq" id="WP_152131050.1">
    <property type="nucleotide sequence ID" value="NZ_WELG01000001.1"/>
</dbReference>
<organism evidence="5 6">
    <name type="scientific">Flagellimonas olearia</name>
    <dbReference type="NCBI Taxonomy" id="552546"/>
    <lineage>
        <taxon>Bacteria</taxon>
        <taxon>Pseudomonadati</taxon>
        <taxon>Bacteroidota</taxon>
        <taxon>Flavobacteriia</taxon>
        <taxon>Flavobacteriales</taxon>
        <taxon>Flavobacteriaceae</taxon>
        <taxon>Flagellimonas</taxon>
    </lineage>
</organism>
<dbReference type="GO" id="GO:0007156">
    <property type="term" value="P:homophilic cell adhesion via plasma membrane adhesion molecules"/>
    <property type="evidence" value="ECO:0007669"/>
    <property type="project" value="InterPro"/>
</dbReference>
<gene>
    <name evidence="5" type="ORF">F8C76_06935</name>
</gene>
<dbReference type="InterPro" id="IPR011889">
    <property type="entry name" value="Liste_lipo_26"/>
</dbReference>
<dbReference type="Proteomes" id="UP000429785">
    <property type="component" value="Unassembled WGS sequence"/>
</dbReference>
<dbReference type="GO" id="GO:0005509">
    <property type="term" value="F:calcium ion binding"/>
    <property type="evidence" value="ECO:0007669"/>
    <property type="project" value="InterPro"/>
</dbReference>
<evidence type="ECO:0000313" key="6">
    <source>
        <dbReference type="Proteomes" id="UP000429785"/>
    </source>
</evidence>
<proteinExistence type="predicted"/>
<feature type="signal peptide" evidence="3">
    <location>
        <begin position="1"/>
        <end position="20"/>
    </location>
</feature>
<evidence type="ECO:0000256" key="1">
    <source>
        <dbReference type="ARBA" id="ARBA00022692"/>
    </source>
</evidence>
<dbReference type="EMBL" id="WELG01000001">
    <property type="protein sequence ID" value="KAB7531221.1"/>
    <property type="molecule type" value="Genomic_DNA"/>
</dbReference>
<dbReference type="PANTHER" id="PTHR24026">
    <property type="entry name" value="FAT ATYPICAL CADHERIN-RELATED"/>
    <property type="match status" value="1"/>
</dbReference>
<dbReference type="Pfam" id="PF00028">
    <property type="entry name" value="Cadherin"/>
    <property type="match status" value="2"/>
</dbReference>
<keyword evidence="2" id="KW-0472">Membrane</keyword>
<dbReference type="SMART" id="SM00112">
    <property type="entry name" value="CA"/>
    <property type="match status" value="2"/>
</dbReference>
<dbReference type="SUPFAM" id="SSF49313">
    <property type="entry name" value="Cadherin-like"/>
    <property type="match status" value="2"/>
</dbReference>
<dbReference type="PANTHER" id="PTHR24026:SF126">
    <property type="entry name" value="PROTOCADHERIN FAT 4"/>
    <property type="match status" value="1"/>
</dbReference>
<evidence type="ECO:0000256" key="3">
    <source>
        <dbReference type="SAM" id="SignalP"/>
    </source>
</evidence>